<dbReference type="Gramene" id="evm.model.01.2177">
    <property type="protein sequence ID" value="cds.evm.model.01.2177"/>
    <property type="gene ID" value="evm.TU.01.2177"/>
</dbReference>
<dbReference type="GO" id="GO:0003824">
    <property type="term" value="F:catalytic activity"/>
    <property type="evidence" value="ECO:0007669"/>
    <property type="project" value="InterPro"/>
</dbReference>
<sequence>MVECSDRETLQLSLEQDEEAGHDYIEIKASYDLSSPRNGDSLRGGTRRRRTRMFTLSGSRNKMKQLLWWTEALGPSMVVIPYSSLCQWVGDGVPLVSTHSLSGFKIIGHEEVQCRRKRRLIHDDFNHTIPMYGPSGSLDPSRTKKKLGLRQKLKGLARKDFMGLDIPCKNSLIGPSPWKKRRLDDLVSNHGSWGPVELGSKSPGLVEEESTEVLTTHVSPLREKPLINRHYSNGKNFVKNVLCLGKPQAVKSLRSLIRSVNQDVVFLMETKQQSWDMEGIWQRMGFNNGVVVSAIGTTRGLALFWKARWDIQILSMDTGKIIARVGEDRNFKSWVGCFVYAPPKRDEREEYWEAKMDTISNFRDASMLMGDVNAVLNESEKVGGIPVNEREGRGLRNFIFDCGVVDLEGMGALFTWSNGQDWNNIICEKLDRVFYSTSWISQFVKSGTKNLPIRHSGHLAIVLNTFMDAASFKAPFRYLDAWNMDDECNGMKWKLDMRPFGNKLKSRELWLKDKDHNSRFSHASLIVKRKRNFIWAISEDGNDWIEDRDSIAEYFRSNFLYSFTSTHPLIDEELYSLITPCISQEETEGLIDIPSLEDIKAVVWDMPPLKSPSPDGFPTKFYKTHWETVGHQTTTFFQEFFATEKFTKEMDSENLIIAHEIVHDMGRKQRKKAFMGIKCDMSKAGLTMQCITTVNFQLLLNGGLTKSFNPQRGLRQGDPLSPYLFILCSKFLSKLVLAKEELGLIKGYQITRHSPPVLHLMYTDDTIFFIEANLQGVVHLQDAFQQYCSWSG</sequence>
<protein>
    <recommendedName>
        <fullName evidence="1">Endonuclease/exonuclease/phosphatase domain-containing protein</fullName>
    </recommendedName>
</protein>
<keyword evidence="3" id="KW-1185">Reference proteome</keyword>
<dbReference type="InterPro" id="IPR052343">
    <property type="entry name" value="Retrotransposon-Effector_Assoc"/>
</dbReference>
<dbReference type="AlphaFoldDB" id="A0A803NK27"/>
<evidence type="ECO:0000313" key="2">
    <source>
        <dbReference type="EnsemblPlants" id="cds.evm.model.01.2177"/>
    </source>
</evidence>
<organism evidence="2 3">
    <name type="scientific">Cannabis sativa</name>
    <name type="common">Hemp</name>
    <name type="synonym">Marijuana</name>
    <dbReference type="NCBI Taxonomy" id="3483"/>
    <lineage>
        <taxon>Eukaryota</taxon>
        <taxon>Viridiplantae</taxon>
        <taxon>Streptophyta</taxon>
        <taxon>Embryophyta</taxon>
        <taxon>Tracheophyta</taxon>
        <taxon>Spermatophyta</taxon>
        <taxon>Magnoliopsida</taxon>
        <taxon>eudicotyledons</taxon>
        <taxon>Gunneridae</taxon>
        <taxon>Pentapetalae</taxon>
        <taxon>rosids</taxon>
        <taxon>fabids</taxon>
        <taxon>Rosales</taxon>
        <taxon>Cannabaceae</taxon>
        <taxon>Cannabis</taxon>
    </lineage>
</organism>
<evidence type="ECO:0000259" key="1">
    <source>
        <dbReference type="Pfam" id="PF03372"/>
    </source>
</evidence>
<dbReference type="InterPro" id="IPR005135">
    <property type="entry name" value="Endo/exonuclease/phosphatase"/>
</dbReference>
<dbReference type="Pfam" id="PF03372">
    <property type="entry name" value="Exo_endo_phos"/>
    <property type="match status" value="1"/>
</dbReference>
<dbReference type="Gene3D" id="3.60.10.10">
    <property type="entry name" value="Endonuclease/exonuclease/phosphatase"/>
    <property type="match status" value="1"/>
</dbReference>
<evidence type="ECO:0000313" key="3">
    <source>
        <dbReference type="Proteomes" id="UP000596661"/>
    </source>
</evidence>
<dbReference type="InterPro" id="IPR036691">
    <property type="entry name" value="Endo/exonu/phosph_ase_sf"/>
</dbReference>
<name>A0A803NK27_CANSA</name>
<reference evidence="2" key="1">
    <citation type="submission" date="2018-11" db="EMBL/GenBank/DDBJ databases">
        <authorList>
            <person name="Grassa J C."/>
        </authorList>
    </citation>
    <scope>NUCLEOTIDE SEQUENCE [LARGE SCALE GENOMIC DNA]</scope>
</reference>
<dbReference type="EnsemblPlants" id="evm.model.01.2177">
    <property type="protein sequence ID" value="cds.evm.model.01.2177"/>
    <property type="gene ID" value="evm.TU.01.2177"/>
</dbReference>
<accession>A0A803NK27</accession>
<dbReference type="EMBL" id="UZAU01000059">
    <property type="status" value="NOT_ANNOTATED_CDS"/>
    <property type="molecule type" value="Genomic_DNA"/>
</dbReference>
<dbReference type="PANTHER" id="PTHR46890:SF48">
    <property type="entry name" value="RNA-DIRECTED DNA POLYMERASE"/>
    <property type="match status" value="1"/>
</dbReference>
<reference evidence="2" key="2">
    <citation type="submission" date="2021-03" db="UniProtKB">
        <authorList>
            <consortium name="EnsemblPlants"/>
        </authorList>
    </citation>
    <scope>IDENTIFICATION</scope>
</reference>
<dbReference type="SUPFAM" id="SSF56219">
    <property type="entry name" value="DNase I-like"/>
    <property type="match status" value="1"/>
</dbReference>
<dbReference type="PANTHER" id="PTHR46890">
    <property type="entry name" value="NON-LTR RETROLELEMENT REVERSE TRANSCRIPTASE-LIKE PROTEIN-RELATED"/>
    <property type="match status" value="1"/>
</dbReference>
<dbReference type="Proteomes" id="UP000596661">
    <property type="component" value="Chromosome 1"/>
</dbReference>
<proteinExistence type="predicted"/>
<feature type="domain" description="Endonuclease/exonuclease/phosphatase" evidence="1">
    <location>
        <begin position="240"/>
        <end position="447"/>
    </location>
</feature>